<keyword evidence="8 21" id="KW-0812">Transmembrane</keyword>
<feature type="transmembrane region" description="Helical" evidence="21">
    <location>
        <begin position="418"/>
        <end position="440"/>
    </location>
</feature>
<evidence type="ECO:0000256" key="21">
    <source>
        <dbReference type="SAM" id="Phobius"/>
    </source>
</evidence>
<keyword evidence="10" id="KW-0256">Endoplasmic reticulum</keyword>
<dbReference type="InterPro" id="IPR001680">
    <property type="entry name" value="WD40_rpt"/>
</dbReference>
<keyword evidence="6" id="KW-0153">Cholesterol metabolism</keyword>
<evidence type="ECO:0000256" key="15">
    <source>
        <dbReference type="ARBA" id="ARBA00023136"/>
    </source>
</evidence>
<evidence type="ECO:0000256" key="4">
    <source>
        <dbReference type="ARBA" id="ARBA00007410"/>
    </source>
</evidence>
<dbReference type="InterPro" id="IPR053958">
    <property type="entry name" value="HMGCR/SNAP/NPC1-like_SSD"/>
</dbReference>
<proteinExistence type="inferred from homology"/>
<comment type="function">
    <text evidence="19">Escort protein required for cholesterol as well as lipid homeostasis. Regulates export of the SCAP-SREBP complex from the endoplasmic reticulum to the Golgi upon low cholesterol, thereby regulating the processing of sterol regulatory element-binding proteins (SREBPs) SREBF1/SREBP1 and SREBF2/SREBP2. At high sterol concentrations, formation of a ternary complex with INSIG (INSIG1 or INSIG2) leads to mask the ER export signal in SCAP, promoting retention of the complex in the endoplasmic reticulum. Low sterol concentrations trigger release of INSIG, a conformational change in the SSD domain of SCAP, unmasking of the ER export signal, promoting recruitment into COPII-coated vesicles and transport of the SCAP-SREBP to the Golgi: in the Golgi, SREBPs are then processed, releasing the transcription factor fragment of SREBPs from the membrane, its import into the nucleus and up-regulation of LDLR, INSIG1 and the mevalonate pathway. Binds cholesterol via its SSD domain.</text>
</comment>
<keyword evidence="7 20" id="KW-0853">WD repeat</keyword>
<dbReference type="InterPro" id="IPR057041">
    <property type="entry name" value="SCAP_N"/>
</dbReference>
<evidence type="ECO:0000256" key="9">
    <source>
        <dbReference type="ARBA" id="ARBA00022737"/>
    </source>
</evidence>
<evidence type="ECO:0000313" key="24">
    <source>
        <dbReference type="Proteomes" id="UP001153636"/>
    </source>
</evidence>
<dbReference type="GO" id="GO:0000139">
    <property type="term" value="C:Golgi membrane"/>
    <property type="evidence" value="ECO:0007669"/>
    <property type="project" value="UniProtKB-SubCell"/>
</dbReference>
<dbReference type="InterPro" id="IPR057042">
    <property type="entry name" value="Beta-prop_SCAP"/>
</dbReference>
<feature type="transmembrane region" description="Helical" evidence="21">
    <location>
        <begin position="310"/>
        <end position="335"/>
    </location>
</feature>
<evidence type="ECO:0000256" key="16">
    <source>
        <dbReference type="ARBA" id="ARBA00023166"/>
    </source>
</evidence>
<evidence type="ECO:0000256" key="17">
    <source>
        <dbReference type="ARBA" id="ARBA00023180"/>
    </source>
</evidence>
<feature type="transmembrane region" description="Helical" evidence="21">
    <location>
        <begin position="347"/>
        <end position="373"/>
    </location>
</feature>
<dbReference type="GO" id="GO:0045540">
    <property type="term" value="P:regulation of cholesterol biosynthetic process"/>
    <property type="evidence" value="ECO:0007669"/>
    <property type="project" value="TreeGrafter"/>
</dbReference>
<dbReference type="PROSITE" id="PS50082">
    <property type="entry name" value="WD_REPEATS_2"/>
    <property type="match status" value="1"/>
</dbReference>
<dbReference type="InterPro" id="IPR030225">
    <property type="entry name" value="SCAP"/>
</dbReference>
<evidence type="ECO:0000256" key="11">
    <source>
        <dbReference type="ARBA" id="ARBA00022989"/>
    </source>
</evidence>
<dbReference type="OrthoDB" id="361494at2759"/>
<dbReference type="PROSITE" id="PS50156">
    <property type="entry name" value="SSD"/>
    <property type="match status" value="1"/>
</dbReference>
<evidence type="ECO:0000313" key="23">
    <source>
        <dbReference type="EMBL" id="CAH1100991.1"/>
    </source>
</evidence>
<dbReference type="SMART" id="SM00320">
    <property type="entry name" value="WD40"/>
    <property type="match status" value="5"/>
</dbReference>
<dbReference type="InterPro" id="IPR036322">
    <property type="entry name" value="WD40_repeat_dom_sf"/>
</dbReference>
<dbReference type="GO" id="GO:0005789">
    <property type="term" value="C:endoplasmic reticulum membrane"/>
    <property type="evidence" value="ECO:0007669"/>
    <property type="project" value="UniProtKB-SubCell"/>
</dbReference>
<dbReference type="InterPro" id="IPR015943">
    <property type="entry name" value="WD40/YVTN_repeat-like_dom_sf"/>
</dbReference>
<keyword evidence="14" id="KW-0446">Lipid-binding</keyword>
<dbReference type="Gene3D" id="2.130.10.10">
    <property type="entry name" value="YVTN repeat-like/Quinoprotein amine dehydrogenase"/>
    <property type="match status" value="1"/>
</dbReference>
<evidence type="ECO:0000256" key="8">
    <source>
        <dbReference type="ARBA" id="ARBA00022692"/>
    </source>
</evidence>
<dbReference type="EMBL" id="OV651823">
    <property type="protein sequence ID" value="CAH1100991.1"/>
    <property type="molecule type" value="Genomic_DNA"/>
</dbReference>
<keyword evidence="24" id="KW-1185">Reference proteome</keyword>
<dbReference type="SUPFAM" id="SSF50978">
    <property type="entry name" value="WD40 repeat-like"/>
    <property type="match status" value="1"/>
</dbReference>
<feature type="domain" description="SSD" evidence="22">
    <location>
        <begin position="281"/>
        <end position="440"/>
    </location>
</feature>
<dbReference type="GO" id="GO:0032934">
    <property type="term" value="F:sterol binding"/>
    <property type="evidence" value="ECO:0007669"/>
    <property type="project" value="InterPro"/>
</dbReference>
<evidence type="ECO:0000256" key="13">
    <source>
        <dbReference type="ARBA" id="ARBA00023098"/>
    </source>
</evidence>
<dbReference type="GO" id="GO:0032933">
    <property type="term" value="P:SREBP signaling pathway"/>
    <property type="evidence" value="ECO:0007669"/>
    <property type="project" value="InterPro"/>
</dbReference>
<evidence type="ECO:0000256" key="6">
    <source>
        <dbReference type="ARBA" id="ARBA00022548"/>
    </source>
</evidence>
<feature type="transmembrane region" description="Helical" evidence="21">
    <location>
        <begin position="279"/>
        <end position="298"/>
    </location>
</feature>
<accession>A0A9P0CMU7</accession>
<dbReference type="PANTHER" id="PTHR46378">
    <property type="entry name" value="STEROL REGULATORY ELEMENT-BINDING PROTEIN CLEAVAGE-ACTIVATING PROTEIN"/>
    <property type="match status" value="1"/>
</dbReference>
<evidence type="ECO:0000256" key="1">
    <source>
        <dbReference type="ARBA" id="ARBA00004477"/>
    </source>
</evidence>
<evidence type="ECO:0000256" key="5">
    <source>
        <dbReference type="ARBA" id="ARBA00019541"/>
    </source>
</evidence>
<keyword evidence="13" id="KW-0443">Lipid metabolism</keyword>
<organism evidence="23 24">
    <name type="scientific">Psylliodes chrysocephalus</name>
    <dbReference type="NCBI Taxonomy" id="3402493"/>
    <lineage>
        <taxon>Eukaryota</taxon>
        <taxon>Metazoa</taxon>
        <taxon>Ecdysozoa</taxon>
        <taxon>Arthropoda</taxon>
        <taxon>Hexapoda</taxon>
        <taxon>Insecta</taxon>
        <taxon>Pterygota</taxon>
        <taxon>Neoptera</taxon>
        <taxon>Endopterygota</taxon>
        <taxon>Coleoptera</taxon>
        <taxon>Polyphaga</taxon>
        <taxon>Cucujiformia</taxon>
        <taxon>Chrysomeloidea</taxon>
        <taxon>Chrysomelidae</taxon>
        <taxon>Galerucinae</taxon>
        <taxon>Alticini</taxon>
        <taxon>Psylliodes</taxon>
    </lineage>
</organism>
<keyword evidence="17" id="KW-0325">Glycoprotein</keyword>
<dbReference type="GO" id="GO:0008203">
    <property type="term" value="P:cholesterol metabolic process"/>
    <property type="evidence" value="ECO:0007669"/>
    <property type="project" value="UniProtKB-KW"/>
</dbReference>
<protein>
    <recommendedName>
        <fullName evidence="5">Sterol regulatory element-binding protein cleavage-activating protein</fullName>
    </recommendedName>
</protein>
<keyword evidence="12" id="KW-0333">Golgi apparatus</keyword>
<evidence type="ECO:0000256" key="10">
    <source>
        <dbReference type="ARBA" id="ARBA00022824"/>
    </source>
</evidence>
<dbReference type="PANTHER" id="PTHR46378:SF1">
    <property type="entry name" value="STEROL REGULATORY ELEMENT-BINDING PROTEIN CLEAVAGE-ACTIVATING PROTEIN"/>
    <property type="match status" value="1"/>
</dbReference>
<name>A0A9P0CMU7_9CUCU</name>
<comment type="similarity">
    <text evidence="4">Belongs to the WD repeat SCAP family.</text>
</comment>
<keyword evidence="16" id="KW-1207">Sterol metabolism</keyword>
<keyword evidence="11 21" id="KW-1133">Transmembrane helix</keyword>
<feature type="repeat" description="WD" evidence="20">
    <location>
        <begin position="1160"/>
        <end position="1199"/>
    </location>
</feature>
<evidence type="ECO:0000256" key="2">
    <source>
        <dbReference type="ARBA" id="ARBA00004557"/>
    </source>
</evidence>
<dbReference type="GO" id="GO:0012507">
    <property type="term" value="C:ER to Golgi transport vesicle membrane"/>
    <property type="evidence" value="ECO:0007669"/>
    <property type="project" value="UniProtKB-SubCell"/>
</dbReference>
<dbReference type="GO" id="GO:0032936">
    <property type="term" value="C:SREBP-SCAP complex"/>
    <property type="evidence" value="ECO:0007669"/>
    <property type="project" value="TreeGrafter"/>
</dbReference>
<evidence type="ECO:0000256" key="19">
    <source>
        <dbReference type="ARBA" id="ARBA00045958"/>
    </source>
</evidence>
<dbReference type="SUPFAM" id="SSF82866">
    <property type="entry name" value="Multidrug efflux transporter AcrB transmembrane domain"/>
    <property type="match status" value="1"/>
</dbReference>
<keyword evidence="18" id="KW-0753">Steroid metabolism</keyword>
<evidence type="ECO:0000256" key="12">
    <source>
        <dbReference type="ARBA" id="ARBA00023034"/>
    </source>
</evidence>
<dbReference type="InterPro" id="IPR000731">
    <property type="entry name" value="SSD"/>
</dbReference>
<keyword evidence="15 21" id="KW-0472">Membrane</keyword>
<comment type="subcellular location">
    <subcellularLocation>
        <location evidence="2">Cytoplasmic vesicle</location>
        <location evidence="2">COPII-coated vesicle membrane</location>
        <topology evidence="2">Multi-pass membrane protein</topology>
    </subcellularLocation>
    <subcellularLocation>
        <location evidence="1">Endoplasmic reticulum membrane</location>
        <topology evidence="1">Multi-pass membrane protein</topology>
    </subcellularLocation>
    <subcellularLocation>
        <location evidence="3">Golgi apparatus membrane</location>
        <topology evidence="3">Multi-pass membrane protein</topology>
    </subcellularLocation>
</comment>
<keyword evidence="9" id="KW-0677">Repeat</keyword>
<evidence type="ECO:0000256" key="14">
    <source>
        <dbReference type="ARBA" id="ARBA00023121"/>
    </source>
</evidence>
<feature type="transmembrane region" description="Helical" evidence="21">
    <location>
        <begin position="26"/>
        <end position="54"/>
    </location>
</feature>
<feature type="transmembrane region" description="Helical" evidence="21">
    <location>
        <begin position="707"/>
        <end position="729"/>
    </location>
</feature>
<dbReference type="Proteomes" id="UP001153636">
    <property type="component" value="Chromosome 11"/>
</dbReference>
<evidence type="ECO:0000256" key="7">
    <source>
        <dbReference type="ARBA" id="ARBA00022574"/>
    </source>
</evidence>
<evidence type="ECO:0000256" key="20">
    <source>
        <dbReference type="PROSITE-ProRule" id="PRU00221"/>
    </source>
</evidence>
<feature type="transmembrane region" description="Helical" evidence="21">
    <location>
        <begin position="520"/>
        <end position="538"/>
    </location>
</feature>
<dbReference type="Pfam" id="PF24006">
    <property type="entry name" value="SCAP_N"/>
    <property type="match status" value="1"/>
</dbReference>
<evidence type="ECO:0000259" key="22">
    <source>
        <dbReference type="PROSITE" id="PS50156"/>
    </source>
</evidence>
<gene>
    <name evidence="23" type="ORF">PSYICH_LOCUS2377</name>
</gene>
<dbReference type="Pfam" id="PF12349">
    <property type="entry name" value="Sterol-sensing"/>
    <property type="match status" value="1"/>
</dbReference>
<evidence type="ECO:0000256" key="18">
    <source>
        <dbReference type="ARBA" id="ARBA00023221"/>
    </source>
</evidence>
<evidence type="ECO:0000256" key="3">
    <source>
        <dbReference type="ARBA" id="ARBA00004653"/>
    </source>
</evidence>
<dbReference type="Pfam" id="PF24017">
    <property type="entry name" value="Beta-prop_SCAP"/>
    <property type="match status" value="1"/>
</dbReference>
<feature type="transmembrane region" description="Helical" evidence="21">
    <location>
        <begin position="394"/>
        <end position="412"/>
    </location>
</feature>
<reference evidence="23" key="1">
    <citation type="submission" date="2022-01" db="EMBL/GenBank/DDBJ databases">
        <authorList>
            <person name="King R."/>
        </authorList>
    </citation>
    <scope>NUCLEOTIDE SEQUENCE</scope>
</reference>
<sequence>MIPRGEEPHNRGKKGKSTLQEKVGGFYYTLGLFCITYPICVLCFAIFIIIVSWLPLVNVSFPGKAPQVWTANFNTIDRTQPFCYVQQIVLRIAVLPWKADLALGDAFRAPLYEAFKLLDVVRNYQDEKTLKTLGHLCLHIEAIKKAKDDKSEVLPQYNCLLLSPANLWNQDVQQFSQDNGILSTIYSHHSFQKGKTSISDMVFGMHLLDTGIKRYPLRNRPRIIQYAVTIFFKQHDVQFLEGLREKLITIYPLYQENNRILETELNNTVLIEYPGEINYIEAVPLFVAFILLFLYYYFSVRKIEIIKSKLGMAFTATLTIFCNLTMTMGICFFFGLTLNSEGGKGIIPYLTLLVGLENVLVLTKSVVATPLHLDVKIRNAQGLSNEGWSITKNLLLEITVLTFGLFTFIPEIQEFCIFSIVALITDYFLQMFFFLTILGLDMNRMTLTIEKMSQKLRNNLYQQQSFFDKPFTGVKGLVRSKSHPRLTSFPANIIAAQKQDPQEKIPKRVKLVNIWARTRIFQRSFMLLMMIYISLIAYNSDVMNQYILKIILDEKNIKNVTVSNKETLATVNIYPIPTNRSLEVNYVTYNPLDQYQQNQTQGLEKLKHPEYAPRLKLPTRHWSAILRKYNVSLSGQIIAVLPQIKLSHVIRPEQAVLLRNPNEKYGEKFQWQALAVALDPIEFTDDPPGTNLPQSDQPFYPTSPMEIFLTTILCLISIIVLAYAFVVLYRCVCSRNYAEWRASWFKEKVESEQEDQVLLEAMPISLEGHNQEIECIATDGTNIVSACLGGQLKVFDNNTAELICQIDRKSYFTKHKSIELTSELEENISDYESGSPPTRDDCFPKLLNRINTDFSHNTDDDADSVNYRDAKYNFNKSFRHFYFNHNFNVRLRNKREDASKRHSLSENINKHRSFNSDESETRTIRKENLTYRPSGSNVEDEADSIKDFQSFTECKLSPIWCMDYLDNLIVIGCADGRLEFWEASTGNLKNIFEDGTESGVNHLKIIGAKVIAVRLCGSLDLLQLQTYNQGRPIDWNFTIAYRRTHMRTSSAGSISEQDLKNKTNSEEDLRCIKIQTVKAHQQPVTCLDCEGGRILTGSQDHTIKVFRLDDGSPLYTLHGHCGPITCIFIDRVNPATSGSGSQDGMLCVWDLLTGACMYSIQAHDGSITSLTYSASYVISQGSDDRLCVWERFQGHLLNTINVSQTFSGQVLMLAQHLVISGRSGGLIIWDVRTGDCVRTITLGRRPCIFINKLVLLRDAVLCDYGKQLMIVRFPLMTHKFD</sequence>